<accession>A0AAV4XX65</accession>
<gene>
    <name evidence="1" type="ORF">CEXT_151201</name>
</gene>
<proteinExistence type="predicted"/>
<dbReference type="AlphaFoldDB" id="A0AAV4XX65"/>
<dbReference type="Proteomes" id="UP001054945">
    <property type="component" value="Unassembled WGS sequence"/>
</dbReference>
<reference evidence="1 2" key="1">
    <citation type="submission" date="2021-06" db="EMBL/GenBank/DDBJ databases">
        <title>Caerostris extrusa draft genome.</title>
        <authorList>
            <person name="Kono N."/>
            <person name="Arakawa K."/>
        </authorList>
    </citation>
    <scope>NUCLEOTIDE SEQUENCE [LARGE SCALE GENOMIC DNA]</scope>
</reference>
<dbReference type="EMBL" id="BPLR01001081">
    <property type="protein sequence ID" value="GIY99745.1"/>
    <property type="molecule type" value="Genomic_DNA"/>
</dbReference>
<sequence length="75" mass="8778">MSRKINSSSQTREIHSVGEKLKPYAFHLHNGADVSFESSEDEVSDEISDRSIFLTTKKDISWRRKCLEPKYLRVY</sequence>
<evidence type="ECO:0000313" key="2">
    <source>
        <dbReference type="Proteomes" id="UP001054945"/>
    </source>
</evidence>
<protein>
    <submittedName>
        <fullName evidence="1">Uncharacterized protein</fullName>
    </submittedName>
</protein>
<keyword evidence="2" id="KW-1185">Reference proteome</keyword>
<comment type="caution">
    <text evidence="1">The sequence shown here is derived from an EMBL/GenBank/DDBJ whole genome shotgun (WGS) entry which is preliminary data.</text>
</comment>
<organism evidence="1 2">
    <name type="scientific">Caerostris extrusa</name>
    <name type="common">Bark spider</name>
    <name type="synonym">Caerostris bankana</name>
    <dbReference type="NCBI Taxonomy" id="172846"/>
    <lineage>
        <taxon>Eukaryota</taxon>
        <taxon>Metazoa</taxon>
        <taxon>Ecdysozoa</taxon>
        <taxon>Arthropoda</taxon>
        <taxon>Chelicerata</taxon>
        <taxon>Arachnida</taxon>
        <taxon>Araneae</taxon>
        <taxon>Araneomorphae</taxon>
        <taxon>Entelegynae</taxon>
        <taxon>Araneoidea</taxon>
        <taxon>Araneidae</taxon>
        <taxon>Caerostris</taxon>
    </lineage>
</organism>
<name>A0AAV4XX65_CAEEX</name>
<evidence type="ECO:0000313" key="1">
    <source>
        <dbReference type="EMBL" id="GIY99745.1"/>
    </source>
</evidence>